<dbReference type="AlphaFoldDB" id="A0A916R8I8"/>
<evidence type="ECO:0000313" key="3">
    <source>
        <dbReference type="Proteomes" id="UP000596977"/>
    </source>
</evidence>
<organism evidence="2 3">
    <name type="scientific">Pelagibacterium lentulum</name>
    <dbReference type="NCBI Taxonomy" id="2029865"/>
    <lineage>
        <taxon>Bacteria</taxon>
        <taxon>Pseudomonadati</taxon>
        <taxon>Pseudomonadota</taxon>
        <taxon>Alphaproteobacteria</taxon>
        <taxon>Hyphomicrobiales</taxon>
        <taxon>Devosiaceae</taxon>
        <taxon>Pelagibacterium</taxon>
    </lineage>
</organism>
<dbReference type="Pfam" id="PF05016">
    <property type="entry name" value="ParE_toxin"/>
    <property type="match status" value="1"/>
</dbReference>
<sequence>MEPNFKLKISADADRDLAALYEYGLMQWGEEQADRYFDALLTHLEQLCKNPLLYAAVDYIRPGYRRSVCGSHSIYYRVVADYVEVMAIIGKRDITARL</sequence>
<dbReference type="RefSeq" id="WP_127072626.1">
    <property type="nucleotide sequence ID" value="NZ_BMKB01000002.1"/>
</dbReference>
<keyword evidence="1" id="KW-1277">Toxin-antitoxin system</keyword>
<dbReference type="OrthoDB" id="7173315at2"/>
<dbReference type="Proteomes" id="UP000596977">
    <property type="component" value="Unassembled WGS sequence"/>
</dbReference>
<proteinExistence type="predicted"/>
<comment type="caution">
    <text evidence="2">The sequence shown here is derived from an EMBL/GenBank/DDBJ whole genome shotgun (WGS) entry which is preliminary data.</text>
</comment>
<dbReference type="Gene3D" id="3.30.2310.20">
    <property type="entry name" value="RelE-like"/>
    <property type="match status" value="1"/>
</dbReference>
<protein>
    <submittedName>
        <fullName evidence="2">Toxin ParE1</fullName>
    </submittedName>
</protein>
<dbReference type="EMBL" id="BMKB01000002">
    <property type="protein sequence ID" value="GGA42622.1"/>
    <property type="molecule type" value="Genomic_DNA"/>
</dbReference>
<gene>
    <name evidence="2" type="primary">parE1</name>
    <name evidence="2" type="ORF">GCM10011499_10190</name>
</gene>
<name>A0A916R8I8_9HYPH</name>
<keyword evidence="3" id="KW-1185">Reference proteome</keyword>
<evidence type="ECO:0000256" key="1">
    <source>
        <dbReference type="ARBA" id="ARBA00022649"/>
    </source>
</evidence>
<evidence type="ECO:0000313" key="2">
    <source>
        <dbReference type="EMBL" id="GGA42622.1"/>
    </source>
</evidence>
<dbReference type="InterPro" id="IPR007712">
    <property type="entry name" value="RelE/ParE_toxin"/>
</dbReference>
<dbReference type="InterPro" id="IPR035093">
    <property type="entry name" value="RelE/ParE_toxin_dom_sf"/>
</dbReference>
<reference evidence="2 3" key="1">
    <citation type="journal article" date="2014" name="Int. J. Syst. Evol. Microbiol.">
        <title>Complete genome sequence of Corynebacterium casei LMG S-19264T (=DSM 44701T), isolated from a smear-ripened cheese.</title>
        <authorList>
            <consortium name="US DOE Joint Genome Institute (JGI-PGF)"/>
            <person name="Walter F."/>
            <person name="Albersmeier A."/>
            <person name="Kalinowski J."/>
            <person name="Ruckert C."/>
        </authorList>
    </citation>
    <scope>NUCLEOTIDE SEQUENCE [LARGE SCALE GENOMIC DNA]</scope>
    <source>
        <strain evidence="2 3">CGMCC 1.15896</strain>
    </source>
</reference>
<accession>A0A916R8I8</accession>